<evidence type="ECO:0000313" key="1">
    <source>
        <dbReference type="EMBL" id="MBB3999046.1"/>
    </source>
</evidence>
<dbReference type="InterPro" id="IPR027417">
    <property type="entry name" value="P-loop_NTPase"/>
</dbReference>
<keyword evidence="2" id="KW-1185">Reference proteome</keyword>
<organism evidence="1 2">
    <name type="scientific">Aureimonas pseudogalii</name>
    <dbReference type="NCBI Taxonomy" id="1744844"/>
    <lineage>
        <taxon>Bacteria</taxon>
        <taxon>Pseudomonadati</taxon>
        <taxon>Pseudomonadota</taxon>
        <taxon>Alphaproteobacteria</taxon>
        <taxon>Hyphomicrobiales</taxon>
        <taxon>Aurantimonadaceae</taxon>
        <taxon>Aureimonas</taxon>
    </lineage>
</organism>
<name>A0A7W6H5Q4_9HYPH</name>
<accession>A0A7W6H5Q4</accession>
<evidence type="ECO:0008006" key="3">
    <source>
        <dbReference type="Google" id="ProtNLM"/>
    </source>
</evidence>
<dbReference type="Proteomes" id="UP000542776">
    <property type="component" value="Unassembled WGS sequence"/>
</dbReference>
<dbReference type="SUPFAM" id="SSF52540">
    <property type="entry name" value="P-loop containing nucleoside triphosphate hydrolases"/>
    <property type="match status" value="1"/>
</dbReference>
<evidence type="ECO:0000313" key="2">
    <source>
        <dbReference type="Proteomes" id="UP000542776"/>
    </source>
</evidence>
<gene>
    <name evidence="1" type="ORF">GGR04_002901</name>
</gene>
<comment type="caution">
    <text evidence="1">The sequence shown here is derived from an EMBL/GenBank/DDBJ whole genome shotgun (WGS) entry which is preliminary data.</text>
</comment>
<dbReference type="Gene3D" id="3.40.50.300">
    <property type="entry name" value="P-loop containing nucleotide triphosphate hydrolases"/>
    <property type="match status" value="1"/>
</dbReference>
<protein>
    <recommendedName>
        <fullName evidence="3">CobQ/CobB/MinD/ParA nucleotide binding domain-containing protein</fullName>
    </recommendedName>
</protein>
<dbReference type="AlphaFoldDB" id="A0A7W6H5Q4"/>
<sequence length="265" mass="28979">MTFDAHTNDAPVDQIAIIATERGGTRKTATAAALTSFFLARTPDVSVCQIDDQLTLPSMFGDLVTTIRMPSADTLRQDDLADAVALEPLFMQILEGRGVTIVDCGANNDARFFDAAAALDLDHELAERRRAVTVIVPTTTHPDAILLACRTIKRAEAVLPTARIVPLLCEDGGSVEDLGVPSAQKAYTTILKTLDRRYSARHPRLPMRTLTAIGRTSLSPWQLPDMAIKDLMPEIKERMVLASYIRGDLTAWRAGMERTFAVLFG</sequence>
<reference evidence="1 2" key="1">
    <citation type="submission" date="2020-08" db="EMBL/GenBank/DDBJ databases">
        <title>Genomic Encyclopedia of Type Strains, Phase IV (KMG-IV): sequencing the most valuable type-strain genomes for metagenomic binning, comparative biology and taxonomic classification.</title>
        <authorList>
            <person name="Goeker M."/>
        </authorList>
    </citation>
    <scope>NUCLEOTIDE SEQUENCE [LARGE SCALE GENOMIC DNA]</scope>
    <source>
        <strain evidence="1 2">DSM 102238</strain>
    </source>
</reference>
<dbReference type="EMBL" id="JACIEK010000007">
    <property type="protein sequence ID" value="MBB3999046.1"/>
    <property type="molecule type" value="Genomic_DNA"/>
</dbReference>
<proteinExistence type="predicted"/>
<dbReference type="RefSeq" id="WP_183200594.1">
    <property type="nucleotide sequence ID" value="NZ_JACIEK010000007.1"/>
</dbReference>